<keyword evidence="2" id="KW-0067">ATP-binding</keyword>
<keyword evidence="5" id="KW-0378">Hydrolase</keyword>
<dbReference type="GO" id="GO:0006289">
    <property type="term" value="P:nucleotide-excision repair"/>
    <property type="evidence" value="ECO:0007669"/>
    <property type="project" value="TreeGrafter"/>
</dbReference>
<sequence length="1287" mass="148185">MIIVLSNSLRRRTMPAQNRVLEDLISIYHEILINEVAVMRANTIIEEGYNTGKAIIYYNPLYPLYTVQPDTGRGLDYLVLAYAILNGVRRLVCGYNILKPIEPEPSCGEDDRKEMKNKLLQIIKFMKEKRKERFDLSDSTSLEDILAELIFELVNYGLLYLFPDYSERGLYTIEAMDFLGNPSMQVVAREVDSPEFIYSLRAYSKLELFFEEFKVNPSNLLRSFHRKLFENEGLSILKGERIVFKTLHGVLYKYASLASSLPDHPATLESNILPFMIEPPPPIVREPSPERTLMSKDLLNNVAKCLESSVKELGKPLSEENIMEIRNVVEEFLAKVSEKFKGLSTYQYNYLIKMFAACGEGKNFITAITSPTGSGKTLIFVLYVLVKILVLKLLGEDIKAVIVYPRKALERDQLDKIISLVGIANDVLTERGKNISIVVGIRDGDSFSGRSSKPVKLRGLKLKELEICHQGPENEYTVFLGSDECKTRKQELDWLRDVKDDSYISQYNILITNHSTLYKLTNEALIVENPEYLRKIFGNIRVLVIDEAHIYSGSNLEVLATALLKLLYTRSQSIKREIPGSISELVKDLDIVVSSATLTDQYVIGDKNAEQYTGNIIGFFKFKPNCREENPVLPEPVEDFFKDLMSTKIFEEYRHNGRIIFIDYDCTISEDFKLASFKDSIVWKYPYRLKIALVVNPYPSRQSWTALNEVLVTTIHWINVVRESLKQLHDDYNKALGLVFIDAKVTLKDVFTTFIKRQILDAQDHADRVLLTGDFGESLLVNRQRIEAREKIINYIDHILSSMNQESPILNAFHLIYGEGKAGASLISEFTNLPLYVRLPDYPLLVRETIKGYNELLEKVVRKLSMYQVLKDSINEINVFAREYMHKNKYRDFLENIGGLNKTILMHHGDLEPRERAIIEACMKGEKTPVPLVVMSTSTLELGVDIGHIPLVVQFASEPSPQELNQRMGRSGRSFSSFYVSTLILVLRNTGEDLAYSRDQEAVEYVYNFKVPKTSSPFESPDILARHMSKLFLDTCMDRVSNCLIKNRLEIFMDKIVKPLTYQQGKTSLRDALEIFREWTNMIDLLDSKSIDLNSQTIEVRMKEFEKNWDDLWHKLSNSKKQLMWQKDELAAKKLEDIVKIFKTYPFKENELKGGRIMNPLNVLPYLRLLSSAMVKFEEISVQAEKVFKGMKDYIEGLFINMISFLTEYISQVYLLYEQYIKKSEVLYKKIYLYDTITPGMVNDIGIPYSNHILLKLDLDNKGNLKISEETRKSLEEARPLHIKLTE</sequence>
<organism evidence="5">
    <name type="scientific">Thermosphaera aggregans</name>
    <dbReference type="NCBI Taxonomy" id="54254"/>
    <lineage>
        <taxon>Archaea</taxon>
        <taxon>Thermoproteota</taxon>
        <taxon>Thermoprotei</taxon>
        <taxon>Desulfurococcales</taxon>
        <taxon>Desulfurococcaceae</taxon>
        <taxon>Thermosphaera</taxon>
    </lineage>
</organism>
<dbReference type="PROSITE" id="PS51192">
    <property type="entry name" value="HELICASE_ATP_BIND_1"/>
    <property type="match status" value="1"/>
</dbReference>
<accession>A0A7C2BKA3</accession>
<dbReference type="PROSITE" id="PS51194">
    <property type="entry name" value="HELICASE_CTER"/>
    <property type="match status" value="1"/>
</dbReference>
<feature type="domain" description="Helicase C-terminal" evidence="4">
    <location>
        <begin position="869"/>
        <end position="1024"/>
    </location>
</feature>
<dbReference type="PANTHER" id="PTHR47957">
    <property type="entry name" value="ATP-DEPENDENT HELICASE HRQ1"/>
    <property type="match status" value="1"/>
</dbReference>
<dbReference type="GO" id="GO:0036297">
    <property type="term" value="P:interstrand cross-link repair"/>
    <property type="evidence" value="ECO:0007669"/>
    <property type="project" value="TreeGrafter"/>
</dbReference>
<dbReference type="PANTHER" id="PTHR47957:SF3">
    <property type="entry name" value="ATP-DEPENDENT HELICASE HRQ1"/>
    <property type="match status" value="1"/>
</dbReference>
<dbReference type="InterPro" id="IPR014001">
    <property type="entry name" value="Helicase_ATP-bd"/>
</dbReference>
<evidence type="ECO:0000256" key="1">
    <source>
        <dbReference type="ARBA" id="ARBA00022741"/>
    </source>
</evidence>
<evidence type="ECO:0000259" key="3">
    <source>
        <dbReference type="PROSITE" id="PS51192"/>
    </source>
</evidence>
<feature type="domain" description="Helicase ATP-binding" evidence="3">
    <location>
        <begin position="357"/>
        <end position="616"/>
    </location>
</feature>
<dbReference type="Pfam" id="PF00270">
    <property type="entry name" value="DEAD"/>
    <property type="match status" value="1"/>
</dbReference>
<dbReference type="EMBL" id="DSJT01000008">
    <property type="protein sequence ID" value="HEF87109.1"/>
    <property type="molecule type" value="Genomic_DNA"/>
</dbReference>
<dbReference type="GO" id="GO:0043138">
    <property type="term" value="F:3'-5' DNA helicase activity"/>
    <property type="evidence" value="ECO:0007669"/>
    <property type="project" value="TreeGrafter"/>
</dbReference>
<dbReference type="SUPFAM" id="SSF52540">
    <property type="entry name" value="P-loop containing nucleoside triphosphate hydrolases"/>
    <property type="match status" value="1"/>
</dbReference>
<dbReference type="InterPro" id="IPR011545">
    <property type="entry name" value="DEAD/DEAH_box_helicase_dom"/>
</dbReference>
<reference evidence="5" key="1">
    <citation type="journal article" date="2020" name="mSystems">
        <title>Genome- and Community-Level Interaction Insights into Carbon Utilization and Element Cycling Functions of Hydrothermarchaeota in Hydrothermal Sediment.</title>
        <authorList>
            <person name="Zhou Z."/>
            <person name="Liu Y."/>
            <person name="Xu W."/>
            <person name="Pan J."/>
            <person name="Luo Z.H."/>
            <person name="Li M."/>
        </authorList>
    </citation>
    <scope>NUCLEOTIDE SEQUENCE [LARGE SCALE GENOMIC DNA]</scope>
    <source>
        <strain evidence="5">SpSt-23</strain>
    </source>
</reference>
<dbReference type="SMART" id="SM00490">
    <property type="entry name" value="HELICc"/>
    <property type="match status" value="1"/>
</dbReference>
<dbReference type="Pfam" id="PF00271">
    <property type="entry name" value="Helicase_C"/>
    <property type="match status" value="1"/>
</dbReference>
<name>A0A7C2BKA3_9CREN</name>
<gene>
    <name evidence="5" type="ORF">ENP55_02160</name>
</gene>
<evidence type="ECO:0000259" key="4">
    <source>
        <dbReference type="PROSITE" id="PS51194"/>
    </source>
</evidence>
<keyword evidence="1" id="KW-0547">Nucleotide-binding</keyword>
<dbReference type="GO" id="GO:0005524">
    <property type="term" value="F:ATP binding"/>
    <property type="evidence" value="ECO:0007669"/>
    <property type="project" value="UniProtKB-KW"/>
</dbReference>
<dbReference type="InterPro" id="IPR027417">
    <property type="entry name" value="P-loop_NTPase"/>
</dbReference>
<evidence type="ECO:0000313" key="5">
    <source>
        <dbReference type="EMBL" id="HEF87109.1"/>
    </source>
</evidence>
<comment type="caution">
    <text evidence="5">The sequence shown here is derived from an EMBL/GenBank/DDBJ whole genome shotgun (WGS) entry which is preliminary data.</text>
</comment>
<keyword evidence="5" id="KW-0347">Helicase</keyword>
<proteinExistence type="predicted"/>
<dbReference type="Gene3D" id="3.40.50.300">
    <property type="entry name" value="P-loop containing nucleotide triphosphate hydrolases"/>
    <property type="match status" value="2"/>
</dbReference>
<protein>
    <submittedName>
        <fullName evidence="5">DEAD/DEAH box helicase</fullName>
    </submittedName>
</protein>
<dbReference type="InterPro" id="IPR001650">
    <property type="entry name" value="Helicase_C-like"/>
</dbReference>
<dbReference type="GO" id="GO:0003676">
    <property type="term" value="F:nucleic acid binding"/>
    <property type="evidence" value="ECO:0007669"/>
    <property type="project" value="InterPro"/>
</dbReference>
<dbReference type="SMART" id="SM00487">
    <property type="entry name" value="DEXDc"/>
    <property type="match status" value="1"/>
</dbReference>
<evidence type="ECO:0000256" key="2">
    <source>
        <dbReference type="ARBA" id="ARBA00022840"/>
    </source>
</evidence>